<evidence type="ECO:0000313" key="2">
    <source>
        <dbReference type="EMBL" id="MBB2146324.1"/>
    </source>
</evidence>
<feature type="transmembrane region" description="Helical" evidence="1">
    <location>
        <begin position="46"/>
        <end position="68"/>
    </location>
</feature>
<keyword evidence="1" id="KW-0812">Transmembrane</keyword>
<dbReference type="RefSeq" id="WP_182922984.1">
    <property type="nucleotide sequence ID" value="NZ_WNXD01000002.1"/>
</dbReference>
<organism evidence="2 3">
    <name type="scientific">Pedobacter planticolens</name>
    <dbReference type="NCBI Taxonomy" id="2679964"/>
    <lineage>
        <taxon>Bacteria</taxon>
        <taxon>Pseudomonadati</taxon>
        <taxon>Bacteroidota</taxon>
        <taxon>Sphingobacteriia</taxon>
        <taxon>Sphingobacteriales</taxon>
        <taxon>Sphingobacteriaceae</taxon>
        <taxon>Pedobacter</taxon>
    </lineage>
</organism>
<sequence length="74" mass="7955">MKKASIVLIVVGIVMAIVGSFIFNNLNYVNAVDAHAWSININGIRSFPWIGFLGGVLLVIGIIFNISAKGNKSH</sequence>
<comment type="caution">
    <text evidence="2">The sequence shown here is derived from an EMBL/GenBank/DDBJ whole genome shotgun (WGS) entry which is preliminary data.</text>
</comment>
<gene>
    <name evidence="2" type="ORF">GM921_12555</name>
</gene>
<dbReference type="Proteomes" id="UP000601055">
    <property type="component" value="Unassembled WGS sequence"/>
</dbReference>
<dbReference type="EMBL" id="WNXD01000002">
    <property type="protein sequence ID" value="MBB2146324.1"/>
    <property type="molecule type" value="Genomic_DNA"/>
</dbReference>
<evidence type="ECO:0000313" key="3">
    <source>
        <dbReference type="Proteomes" id="UP000601055"/>
    </source>
</evidence>
<reference evidence="2" key="1">
    <citation type="submission" date="2019-11" db="EMBL/GenBank/DDBJ databases">
        <title>Description of Pedobacter sp. LMG 31464T.</title>
        <authorList>
            <person name="Carlier A."/>
            <person name="Qi S."/>
            <person name="Vandamme P."/>
        </authorList>
    </citation>
    <scope>NUCLEOTIDE SEQUENCE</scope>
    <source>
        <strain evidence="2">LMG 31464</strain>
    </source>
</reference>
<keyword evidence="3" id="KW-1185">Reference proteome</keyword>
<protein>
    <submittedName>
        <fullName evidence="2">Uncharacterized protein</fullName>
    </submittedName>
</protein>
<keyword evidence="1" id="KW-1133">Transmembrane helix</keyword>
<feature type="transmembrane region" description="Helical" evidence="1">
    <location>
        <begin position="7"/>
        <end position="26"/>
    </location>
</feature>
<evidence type="ECO:0000256" key="1">
    <source>
        <dbReference type="SAM" id="Phobius"/>
    </source>
</evidence>
<name>A0A923IWM3_9SPHI</name>
<accession>A0A923IWM3</accession>
<proteinExistence type="predicted"/>
<dbReference type="AlphaFoldDB" id="A0A923IWM3"/>
<keyword evidence="1" id="KW-0472">Membrane</keyword>